<dbReference type="Pfam" id="PF12323">
    <property type="entry name" value="HTH_OrfB_IS605"/>
    <property type="match status" value="1"/>
</dbReference>
<dbReference type="PANTHER" id="PTHR30405">
    <property type="entry name" value="TRANSPOSASE"/>
    <property type="match status" value="1"/>
</dbReference>
<protein>
    <submittedName>
        <fullName evidence="11">Transposase</fullName>
    </submittedName>
</protein>
<dbReference type="PANTHER" id="PTHR30405:SF25">
    <property type="entry name" value="RNA-GUIDED DNA ENDONUCLEASE INSQ-RELATED"/>
    <property type="match status" value="1"/>
</dbReference>
<dbReference type="EMBL" id="JAGDFX010000007">
    <property type="protein sequence ID" value="MBO1519402.1"/>
    <property type="molecule type" value="Genomic_DNA"/>
</dbReference>
<keyword evidence="5" id="KW-0862">Zinc</keyword>
<evidence type="ECO:0000259" key="10">
    <source>
        <dbReference type="Pfam" id="PF12323"/>
    </source>
</evidence>
<feature type="domain" description="Cas12f1-like TNB" evidence="9">
    <location>
        <begin position="289"/>
        <end position="356"/>
    </location>
</feature>
<evidence type="ECO:0000256" key="7">
    <source>
        <dbReference type="ARBA" id="ARBA00023172"/>
    </source>
</evidence>
<evidence type="ECO:0000256" key="3">
    <source>
        <dbReference type="ARBA" id="ARBA00022578"/>
    </source>
</evidence>
<dbReference type="InterPro" id="IPR001959">
    <property type="entry name" value="Transposase"/>
</dbReference>
<keyword evidence="6" id="KW-0238">DNA-binding</keyword>
<dbReference type="NCBIfam" id="TIGR01766">
    <property type="entry name" value="IS200/IS605 family accessory protein TnpB-like domain"/>
    <property type="match status" value="1"/>
</dbReference>
<evidence type="ECO:0000256" key="5">
    <source>
        <dbReference type="ARBA" id="ARBA00022833"/>
    </source>
</evidence>
<gene>
    <name evidence="11" type="ORF">J3U76_07140</name>
</gene>
<feature type="domain" description="Probable transposase IS891/IS1136/IS1341" evidence="8">
    <location>
        <begin position="165"/>
        <end position="278"/>
    </location>
</feature>
<evidence type="ECO:0000256" key="4">
    <source>
        <dbReference type="ARBA" id="ARBA00022723"/>
    </source>
</evidence>
<dbReference type="Proteomes" id="UP000664882">
    <property type="component" value="Unassembled WGS sequence"/>
</dbReference>
<dbReference type="InterPro" id="IPR051399">
    <property type="entry name" value="RNA-guided_DNA_endo/Transpos"/>
</dbReference>
<evidence type="ECO:0000256" key="1">
    <source>
        <dbReference type="ARBA" id="ARBA00008761"/>
    </source>
</evidence>
<evidence type="ECO:0000259" key="9">
    <source>
        <dbReference type="Pfam" id="PF07282"/>
    </source>
</evidence>
<keyword evidence="7" id="KW-0233">DNA recombination</keyword>
<proteinExistence type="inferred from homology"/>
<comment type="similarity">
    <text evidence="2">In the N-terminal section; belongs to the transposase 2 family.</text>
</comment>
<dbReference type="InterPro" id="IPR021027">
    <property type="entry name" value="Transposase_put_HTH"/>
</dbReference>
<dbReference type="InterPro" id="IPR010095">
    <property type="entry name" value="Cas12f1-like_TNB"/>
</dbReference>
<dbReference type="Pfam" id="PF01385">
    <property type="entry name" value="OrfB_IS605"/>
    <property type="match status" value="1"/>
</dbReference>
<evidence type="ECO:0000259" key="8">
    <source>
        <dbReference type="Pfam" id="PF01385"/>
    </source>
</evidence>
<comment type="similarity">
    <text evidence="1">In the C-terminal section; belongs to the transposase 35 family.</text>
</comment>
<evidence type="ECO:0000313" key="11">
    <source>
        <dbReference type="EMBL" id="MBO1519402.1"/>
    </source>
</evidence>
<keyword evidence="12" id="KW-1185">Reference proteome</keyword>
<organism evidence="11 12">
    <name type="scientific">Oceanisphaera pacifica</name>
    <dbReference type="NCBI Taxonomy" id="2818389"/>
    <lineage>
        <taxon>Bacteria</taxon>
        <taxon>Pseudomonadati</taxon>
        <taxon>Pseudomonadota</taxon>
        <taxon>Gammaproteobacteria</taxon>
        <taxon>Aeromonadales</taxon>
        <taxon>Aeromonadaceae</taxon>
        <taxon>Oceanisphaera</taxon>
    </lineage>
</organism>
<accession>A0ABS3NFV0</accession>
<sequence>MKLVAYKYRLYPNKEQATLLAQTFGCVRFAYNSALSFSKEQYELGNKTQYNDWSKNLTLMKKNPDYVWLKDVSSVPLQQALKHLDKGFKAFFTSGFGYPKFKNKHARQSATYMSNAFKWDAEHKRITLAKMKQPLKIRWSRVFTGKPSSLTISKNKAGQYFVSILVKEDTQTLPTVSKTIGVDVGITDLAVCSDGQRFNNPRMTKKYAKKLAKAQRQLAKKKKGSNNFNKQKLIIAKIHEKIASSRKDVTHKMTKALINENQVISVESLRVKNMVKNRKLAKHLHDANFGEILRQLEYKADWYGRKISAVNQWFPSSKMCNVCGALYSGKWTLAIRAWSCSCGAEHDRDHNAAINIHKEGLRIAA</sequence>
<name>A0ABS3NFV0_9GAMM</name>
<evidence type="ECO:0000256" key="2">
    <source>
        <dbReference type="ARBA" id="ARBA00011044"/>
    </source>
</evidence>
<keyword evidence="3" id="KW-0815">Transposition</keyword>
<comment type="caution">
    <text evidence="11">The sequence shown here is derived from an EMBL/GenBank/DDBJ whole genome shotgun (WGS) entry which is preliminary data.</text>
</comment>
<dbReference type="NCBIfam" id="NF040570">
    <property type="entry name" value="guided_TnpB"/>
    <property type="match status" value="1"/>
</dbReference>
<dbReference type="RefSeq" id="WP_208005278.1">
    <property type="nucleotide sequence ID" value="NZ_JAGDFX010000007.1"/>
</dbReference>
<dbReference type="Pfam" id="PF07282">
    <property type="entry name" value="Cas12f1-like_TNB"/>
    <property type="match status" value="1"/>
</dbReference>
<keyword evidence="4" id="KW-0479">Metal-binding</keyword>
<evidence type="ECO:0000256" key="6">
    <source>
        <dbReference type="ARBA" id="ARBA00023125"/>
    </source>
</evidence>
<feature type="domain" description="Transposase putative helix-turn-helix" evidence="10">
    <location>
        <begin position="1"/>
        <end position="47"/>
    </location>
</feature>
<evidence type="ECO:0000313" key="12">
    <source>
        <dbReference type="Proteomes" id="UP000664882"/>
    </source>
</evidence>
<reference evidence="11 12" key="1">
    <citation type="submission" date="2021-03" db="EMBL/GenBank/DDBJ databases">
        <title>Oceanisphaera sp. nov., isolated from the intestine.</title>
        <authorList>
            <person name="Zhao L.-H."/>
            <person name="Shi L.-F."/>
        </authorList>
    </citation>
    <scope>NUCLEOTIDE SEQUENCE [LARGE SCALE GENOMIC DNA]</scope>
    <source>
        <strain evidence="11 12">DM8</strain>
    </source>
</reference>